<comment type="caution">
    <text evidence="2">The sequence shown here is derived from an EMBL/GenBank/DDBJ whole genome shotgun (WGS) entry which is preliminary data.</text>
</comment>
<feature type="domain" description="DUF6602" evidence="1">
    <location>
        <begin position="25"/>
        <end position="127"/>
    </location>
</feature>
<dbReference type="CDD" id="cd21173">
    <property type="entry name" value="NucC-like"/>
    <property type="match status" value="1"/>
</dbReference>
<evidence type="ECO:0000313" key="3">
    <source>
        <dbReference type="Proteomes" id="UP000324595"/>
    </source>
</evidence>
<dbReference type="EMBL" id="VNHY01000002">
    <property type="protein sequence ID" value="TYP93530.1"/>
    <property type="molecule type" value="Genomic_DNA"/>
</dbReference>
<dbReference type="Proteomes" id="UP000324595">
    <property type="component" value="Unassembled WGS sequence"/>
</dbReference>
<evidence type="ECO:0000313" key="2">
    <source>
        <dbReference type="EMBL" id="TYP93530.1"/>
    </source>
</evidence>
<proteinExistence type="predicted"/>
<accession>A0A5D3YJA1</accession>
<name>A0A5D3YJA1_9BACT</name>
<dbReference type="OrthoDB" id="1494246at2"/>
<dbReference type="InterPro" id="IPR046537">
    <property type="entry name" value="DUF6602"/>
</dbReference>
<protein>
    <recommendedName>
        <fullName evidence="1">DUF6602 domain-containing protein</fullName>
    </recommendedName>
</protein>
<reference evidence="2 3" key="1">
    <citation type="submission" date="2019-07" db="EMBL/GenBank/DDBJ databases">
        <title>Genomic Encyclopedia of Archaeal and Bacterial Type Strains, Phase II (KMG-II): from individual species to whole genera.</title>
        <authorList>
            <person name="Goeker M."/>
        </authorList>
    </citation>
    <scope>NUCLEOTIDE SEQUENCE [LARGE SCALE GENOMIC DNA]</scope>
    <source>
        <strain evidence="2 3">DSM 21935</strain>
    </source>
</reference>
<sequence>MDYFESITLELESLKSRVNNFIEGQHHQSDGEWKESVLRAILKRYLPDNIGVGRGFFVSNNEEPKDDDSQYVSSSQIDILIYDASKPVLFQDGDFVIVTPDLVKGIIEVKSTIGTENYQRIIERLEKNSKLHRKVAGRRAFLGLFSYEVGRLPDENYLLQKLQMNSKHFSSIGVNSASIGRDLFIRYWETKPLEPQKPHEKWHLYQLRNKAQAYFIHNVIEFLFPESVLRNNEVWYPKRGKESYKIGEIENINE</sequence>
<dbReference type="AlphaFoldDB" id="A0A5D3YJA1"/>
<evidence type="ECO:0000259" key="1">
    <source>
        <dbReference type="Pfam" id="PF20247"/>
    </source>
</evidence>
<dbReference type="RefSeq" id="WP_148898594.1">
    <property type="nucleotide sequence ID" value="NZ_VNHY01000002.1"/>
</dbReference>
<organism evidence="2 3">
    <name type="scientific">Fodinibius salinus</name>
    <dbReference type="NCBI Taxonomy" id="860790"/>
    <lineage>
        <taxon>Bacteria</taxon>
        <taxon>Pseudomonadati</taxon>
        <taxon>Balneolota</taxon>
        <taxon>Balneolia</taxon>
        <taxon>Balneolales</taxon>
        <taxon>Balneolaceae</taxon>
        <taxon>Fodinibius</taxon>
    </lineage>
</organism>
<dbReference type="Pfam" id="PF20247">
    <property type="entry name" value="DUF6602"/>
    <property type="match status" value="1"/>
</dbReference>
<keyword evidence="3" id="KW-1185">Reference proteome</keyword>
<gene>
    <name evidence="2" type="ORF">LX73_1236</name>
</gene>